<keyword evidence="2" id="KW-1185">Reference proteome</keyword>
<dbReference type="RefSeq" id="WP_093479088.1">
    <property type="nucleotide sequence ID" value="NZ_FOUI01000040.1"/>
</dbReference>
<gene>
    <name evidence="1" type="ORF">SAMN05216217_1401</name>
</gene>
<evidence type="ECO:0000313" key="2">
    <source>
        <dbReference type="Proteomes" id="UP000243629"/>
    </source>
</evidence>
<dbReference type="Gene3D" id="1.10.10.60">
    <property type="entry name" value="Homeodomain-like"/>
    <property type="match status" value="1"/>
</dbReference>
<organism evidence="1 2">
    <name type="scientific">Halopseudomonas yangmingensis</name>
    <dbReference type="NCBI Taxonomy" id="1720063"/>
    <lineage>
        <taxon>Bacteria</taxon>
        <taxon>Pseudomonadati</taxon>
        <taxon>Pseudomonadota</taxon>
        <taxon>Gammaproteobacteria</taxon>
        <taxon>Pseudomonadales</taxon>
        <taxon>Pseudomonadaceae</taxon>
        <taxon>Halopseudomonas</taxon>
    </lineage>
</organism>
<dbReference type="InterPro" id="IPR027434">
    <property type="entry name" value="Homing_endonucl"/>
</dbReference>
<dbReference type="AlphaFoldDB" id="A0A1I4UU04"/>
<evidence type="ECO:0000313" key="1">
    <source>
        <dbReference type="EMBL" id="SFM92233.1"/>
    </source>
</evidence>
<proteinExistence type="predicted"/>
<dbReference type="EMBL" id="FOUI01000040">
    <property type="protein sequence ID" value="SFM92233.1"/>
    <property type="molecule type" value="Genomic_DNA"/>
</dbReference>
<name>A0A1I4UU04_9GAMM</name>
<reference evidence="2" key="1">
    <citation type="submission" date="2016-10" db="EMBL/GenBank/DDBJ databases">
        <authorList>
            <person name="Varghese N."/>
            <person name="Submissions S."/>
        </authorList>
    </citation>
    <scope>NUCLEOTIDE SEQUENCE [LARGE SCALE GENOMIC DNA]</scope>
    <source>
        <strain evidence="2">DSM 24213</strain>
    </source>
</reference>
<sequence length="334" mass="37554">MVKVIKRTWTDDDVATLKECYQSGMSLKEIGVKLERSLKSISGKAHLLGLKYDDCHRDFYTSEEDRFICENAQTMTRAEIGKLLGRSEGSISLRGRRLGLTFCNPVKNSRYDKDHDFFRVPTLENSYLAGLLAADGWVKPNSQDKVINQVAISLKSGDASLLENIRVSTGYTGAVRNYMQGRYPQSELRICGVKNWVVDLKKNWNIDPVKTYILQPPNEKLLSPEMVRAFLVGFIEGDGYIAVSGGTLKVSVPTASKAFADWIEKAFADISEGRPSRSLHSKSAVTYIDIYGANARRLCHRLMDVGVHKLMRKWDVAVAEIDRHNPRMLNGVVF</sequence>
<accession>A0A1I4UU04</accession>
<dbReference type="GO" id="GO:0004519">
    <property type="term" value="F:endonuclease activity"/>
    <property type="evidence" value="ECO:0007669"/>
    <property type="project" value="InterPro"/>
</dbReference>
<dbReference type="SUPFAM" id="SSF55608">
    <property type="entry name" value="Homing endonucleases"/>
    <property type="match status" value="2"/>
</dbReference>
<protein>
    <submittedName>
        <fullName evidence="1">GcrA cell cycle regulator</fullName>
    </submittedName>
</protein>
<dbReference type="Proteomes" id="UP000243629">
    <property type="component" value="Unassembled WGS sequence"/>
</dbReference>
<dbReference type="Gene3D" id="3.10.28.10">
    <property type="entry name" value="Homing endonucleases"/>
    <property type="match status" value="1"/>
</dbReference>